<keyword evidence="3" id="KW-1185">Reference proteome</keyword>
<feature type="region of interest" description="Disordered" evidence="1">
    <location>
        <begin position="107"/>
        <end position="128"/>
    </location>
</feature>
<evidence type="ECO:0008006" key="4">
    <source>
        <dbReference type="Google" id="ProtNLM"/>
    </source>
</evidence>
<dbReference type="GeneID" id="54561793"/>
<organism evidence="2 3">
    <name type="scientific">Zasmidium cellare ATCC 36951</name>
    <dbReference type="NCBI Taxonomy" id="1080233"/>
    <lineage>
        <taxon>Eukaryota</taxon>
        <taxon>Fungi</taxon>
        <taxon>Dikarya</taxon>
        <taxon>Ascomycota</taxon>
        <taxon>Pezizomycotina</taxon>
        <taxon>Dothideomycetes</taxon>
        <taxon>Dothideomycetidae</taxon>
        <taxon>Mycosphaerellales</taxon>
        <taxon>Mycosphaerellaceae</taxon>
        <taxon>Zasmidium</taxon>
    </lineage>
</organism>
<reference evidence="2" key="1">
    <citation type="journal article" date="2020" name="Stud. Mycol.">
        <title>101 Dothideomycetes genomes: a test case for predicting lifestyles and emergence of pathogens.</title>
        <authorList>
            <person name="Haridas S."/>
            <person name="Albert R."/>
            <person name="Binder M."/>
            <person name="Bloem J."/>
            <person name="Labutti K."/>
            <person name="Salamov A."/>
            <person name="Andreopoulos B."/>
            <person name="Baker S."/>
            <person name="Barry K."/>
            <person name="Bills G."/>
            <person name="Bluhm B."/>
            <person name="Cannon C."/>
            <person name="Castanera R."/>
            <person name="Culley D."/>
            <person name="Daum C."/>
            <person name="Ezra D."/>
            <person name="Gonzalez J."/>
            <person name="Henrissat B."/>
            <person name="Kuo A."/>
            <person name="Liang C."/>
            <person name="Lipzen A."/>
            <person name="Lutzoni F."/>
            <person name="Magnuson J."/>
            <person name="Mondo S."/>
            <person name="Nolan M."/>
            <person name="Ohm R."/>
            <person name="Pangilinan J."/>
            <person name="Park H.-J."/>
            <person name="Ramirez L."/>
            <person name="Alfaro M."/>
            <person name="Sun H."/>
            <person name="Tritt A."/>
            <person name="Yoshinaga Y."/>
            <person name="Zwiers L.-H."/>
            <person name="Turgeon B."/>
            <person name="Goodwin S."/>
            <person name="Spatafora J."/>
            <person name="Crous P."/>
            <person name="Grigoriev I."/>
        </authorList>
    </citation>
    <scope>NUCLEOTIDE SEQUENCE</scope>
    <source>
        <strain evidence="2">ATCC 36951</strain>
    </source>
</reference>
<evidence type="ECO:0000256" key="1">
    <source>
        <dbReference type="SAM" id="MobiDB-lite"/>
    </source>
</evidence>
<dbReference type="AlphaFoldDB" id="A0A6A6C7Y0"/>
<gene>
    <name evidence="2" type="ORF">M409DRAFT_27314</name>
</gene>
<name>A0A6A6C7Y0_ZASCE</name>
<evidence type="ECO:0000313" key="3">
    <source>
        <dbReference type="Proteomes" id="UP000799537"/>
    </source>
</evidence>
<dbReference type="Proteomes" id="UP000799537">
    <property type="component" value="Unassembled WGS sequence"/>
</dbReference>
<evidence type="ECO:0000313" key="2">
    <source>
        <dbReference type="EMBL" id="KAF2162310.1"/>
    </source>
</evidence>
<dbReference type="EMBL" id="ML993614">
    <property type="protein sequence ID" value="KAF2162310.1"/>
    <property type="molecule type" value="Genomic_DNA"/>
</dbReference>
<proteinExistence type="predicted"/>
<sequence length="394" mass="44764">MSRLIDLPGELLCQILEEVGGSHLRRDNGSARLCVCRKWYAAARPVYLSGLGTTKVNIFGHNLGELETKYSYSSLRRLMHKNTREMRIRLLGHYWDENSCQAFDSEYVEDDEEGGAAGPPTPINEPPIEFEEPEHIVALEQWRDRYLRPQLDALFTDLRHLEALESLTFEASADPEVGHERGPHWDYLYQSTILTFLHNLPVTHDLKDLTLDISGLRNGLLNDSEADHHLCTSLAKILPRIENVRLRMPTLCEKIFALDSNLQPNEIRLRTLIIKLHLPTFRYTDEARVQRCPLSPGTRTSQALLLTFARNSDIFMKKLAQLRGSGTGHGITGLRISFAFPVTPSVSTLDCLTMRVQNLPEDYFLYEDDGKPNWYELSQAGRMLNGGAFNIGTT</sequence>
<dbReference type="OrthoDB" id="3637487at2759"/>
<protein>
    <recommendedName>
        <fullName evidence="4">F-box domain-containing protein</fullName>
    </recommendedName>
</protein>
<accession>A0A6A6C7Y0</accession>
<dbReference type="RefSeq" id="XP_033663199.1">
    <property type="nucleotide sequence ID" value="XM_033808521.1"/>
</dbReference>